<gene>
    <name evidence="1" type="ORF">E3U43_022224</name>
</gene>
<protein>
    <submittedName>
        <fullName evidence="1">Uncharacterized protein</fullName>
    </submittedName>
</protein>
<reference evidence="1" key="1">
    <citation type="submission" date="2018-11" db="EMBL/GenBank/DDBJ databases">
        <title>The sequence and de novo assembly of Larimichthys crocea genome using PacBio and Hi-C technologies.</title>
        <authorList>
            <person name="Xu P."/>
            <person name="Chen B."/>
            <person name="Zhou Z."/>
            <person name="Ke Q."/>
            <person name="Wu Y."/>
            <person name="Bai H."/>
            <person name="Pu F."/>
        </authorList>
    </citation>
    <scope>NUCLEOTIDE SEQUENCE</scope>
    <source>
        <tissue evidence="1">Muscle</tissue>
    </source>
</reference>
<dbReference type="EMBL" id="CM011683">
    <property type="protein sequence ID" value="TMS13744.1"/>
    <property type="molecule type" value="Genomic_DNA"/>
</dbReference>
<proteinExistence type="predicted"/>
<evidence type="ECO:0000313" key="2">
    <source>
        <dbReference type="Proteomes" id="UP000793456"/>
    </source>
</evidence>
<accession>A0ACD3R4Z6</accession>
<keyword evidence="2" id="KW-1185">Reference proteome</keyword>
<organism evidence="1 2">
    <name type="scientific">Larimichthys crocea</name>
    <name type="common">Large yellow croaker</name>
    <name type="synonym">Pseudosciaena crocea</name>
    <dbReference type="NCBI Taxonomy" id="215358"/>
    <lineage>
        <taxon>Eukaryota</taxon>
        <taxon>Metazoa</taxon>
        <taxon>Chordata</taxon>
        <taxon>Craniata</taxon>
        <taxon>Vertebrata</taxon>
        <taxon>Euteleostomi</taxon>
        <taxon>Actinopterygii</taxon>
        <taxon>Neopterygii</taxon>
        <taxon>Teleostei</taxon>
        <taxon>Neoteleostei</taxon>
        <taxon>Acanthomorphata</taxon>
        <taxon>Eupercaria</taxon>
        <taxon>Sciaenidae</taxon>
        <taxon>Larimichthys</taxon>
    </lineage>
</organism>
<sequence length="2852" mass="323224">MRPNIFLGTCEGSTQYKKWYFEVMVDHVEPFLTAQPYHLRVGWALTEGYSPYPGGGEGWGGNGVGDDLYSYGFDGLHLWSGRVPSHVATPNQHILAAEDVVSCCLDLSVPSISFRINGHPVQGMFENFNLDGLFFPVVSFSAGVTLRFLLGGRHGDFKFLPPPGYAPCYEAVLPRDRLRIEPIKEYKHDFNGVRNLLGPTQSLSHTAFTPCPVDTIQIVLPPHLERIREKLAENSHELWAVTRIEQGWTFGAFRDDNKKLHPCLVDFQSLPEPEKNYNLAMSGETLKTLLALGCHVGMGDEKAEENLKRIKLPKTYIQSSGYKPAPLDLNHVKLTPNQNTLVERLAENGHNVWARDRVRQGWTYSIVQDILNKRNPRLVPYNLLDEKTKKTNRETVCAAVRTLIGYGYNIEPPDQESSGDGHGSPRGDKIRVFRAEKSYAITQGKWYFEFEAVTIGEMRVGWARPSVHADTELGADDLAYVFNGFKAQRWHMGNEPFGRQWQSGDVVGCMIDLTEMNIMFTLNGEMLISDSGSEMAFKDIEIGEGFIPVCSLGLSQVGRINLGQNVSSLRYFTICGLQEGFEPFAINMKRDITMWFSKSLPQFIIAPTDHPHMEVSRVDGTVETAPCLKVTHKTFGSQNANTDLLFFRLSMPVEFHETFKVPAGTTLLTRALTIPEDEVLEVDPDSDFEILKKSATRKEQEEEKKEPSVPKEIPAIKNGENEKDASTEKSKKKGFLFKAKKAALITPPPVVPTLPRLMEDVVPDDRDDVDIILNTTTYYYSVRVFAGQEPSGVWVGWITPDYHQYDPHFDMSKVRNVTVTVGDDKGNIHDSIKRSNCYMVCGGEFSSSQQTRVSQEDFVIGCLIDLDTGLMTFTANGKEINTFYQVEPNTKLFPAAFVLPSSQNMIQFELGKLKNIMPISAAMFRSERKNPVPQCPPRLDVQMLTPVIWSRMPNHFLAPETGRVSERMGWIVQCQETLTMMALHIPEENRCIDILELSERMDLLKFHYHTLKLYGSVCALGNNRVAHALCSHVDESQLFYAIENTYLPGPMRSGFYDLLISMHLESAKRNRLGTNKEFIIPMTDETRSIILYTDKSHALPGVGLTTCLRPKLHFSSVGFVGTDPDIYTLSPVIPLQVLKTKALNMLTEAVQDGGQAMRDPVGGSVEFHFVPILKLISTLLIMGVFDDEDVTHILKMLEPTVFSGKKPEEPIEELANVKEEKERKAPPKAAAREEQEAEWEEEDKFEDDGLGEDEEEEEEEEMEEELENTEDCMPHEETVDETERVNGEKGAEETEKEKHAETRGENKEEHLEQGLFQMKLPEAVKLQMCTLLQYFCDCELRHRVEAITAFSDEFVNQIQSNQRQRYNELMMAFTMSAAETARKTREFRSPPQEQVNMLMNFKNCAEDDETPIPDEVRESMLMFHNALLAHCGVHIEEEGQEEEVDNSVRGRLLRLLVKVKKFREKKVETEPEPQEDKKPSTLQELISHTMIHWAQESFIQNPELVRMMFSLLHRQYDGLGELMRALPKAYTINAVSIHDTMDLLECLGQIRSLLIVQMGPEEERLMIQSIGNIMSNKVFYQHPNLMRALGMHETVMEVMVNVLGGGDSKEIRFPRVVTNCCRFLCYFCRISRQNQRSMFDHLSYLLQNSGIGLGMRGSTPLDVAAASCIDNNELALALQEQDLEMVVKYLAGCGLQSCPMLLAKGYPDIGWNPCGGEKYLDFLRFAVFVNGESVEENANVVVRLLIRRPECFGPALRGEGGNGLLAAIEEAIKISEDPARDGPSVKKDRRFPMFGGEEQHEENRVHLGNAIMSFYSALIDLLGRCAPEMHLIQAGKGEALRIRAILRSLVPIEDLVGVISLPLQIPSFGKDNSIIEPKMSASFVPDHKAPMVLFLDRVYGIDNQDFLLHVLEVGFLPDMRAAASLDTVAFSTTEMALALNRYLCSAVLPLITKCAPLFAGSDHRAIMIDSMLHTIYRLSRGRAFTKAQRDIIEECLMALCKHLRPSMLQHLLRRLVFDVPILNEYAKMPLKLLTNHYERCWKYYCLPNGWANFGVASEEELHLTRKLFWGIFESLAHKKFDAEIFKISMPCICSIAGAIPPDYVDASYSSKTEKKASVDAEGNFDPKPVETTNTIIPERLDPFINRYAEYTHDKWAFEKIQNNWSYGEVLDENAKTHPMLRPYKTFSEKDKEIYRWPIKESIKAMIAWEWNIDKAREEDEPDKKKAAVTENLTDCSVYTDLMKSFCSRQPMTQAMATVLSPLTSHTWLYQETCTYGSKYLKLLCYNLSVCSVFIAYICSQSMAEQLAENYHNTWGRKKKLELQSKGGGTHPLLVPYDTLTAKEKARDREKAHELLKFLQLNGYAVTRGLKDMESDISSIEKRFAYGFLQKLLKWMEIAQEFIAHLEAVVSSGRVEKSPHEQEIKFFAKILMPLINQYFKNHCLYFLSTPAKVLGSGGHSSNKEKEMIASIFCKMSALVRHRVSLFGTDAPAIVNCLHILARSLDARTVMKSGPEIVKAGLRSFFESAADDIEKMVENLKLGKVSKGNQQVKGVSQNINYTTIVLLPVLTSLFDHIAQHQFGDDVILDDLQMSCYRIMCSIYSLGTVKNPHVERQRPALGECLAHLAAAMPVAYIEPHLNEFNAFSVYTTKTPRERAILGLPNEVQELCPDIPELDVLLKDIGDLAESGARYTEMPHVIEITLPMLCNYLPRWWERGLENFPELENRVCTDVTSEHLNQLLGSIMKIVVNNLGIDEASWMKRLAVFAQPIVSRAKPEMLKSHFIPTMEKLKKRTSKVVAEEDHLRMEGKSEGDEEDGTIRDEFAVLCRDLYALYPLLIRYVDNNRYNGITNRF</sequence>
<dbReference type="Proteomes" id="UP000793456">
    <property type="component" value="Chromosome X"/>
</dbReference>
<comment type="caution">
    <text evidence="1">The sequence shown here is derived from an EMBL/GenBank/DDBJ whole genome shotgun (WGS) entry which is preliminary data.</text>
</comment>
<name>A0ACD3R4Z6_LARCR</name>
<evidence type="ECO:0000313" key="1">
    <source>
        <dbReference type="EMBL" id="TMS13744.1"/>
    </source>
</evidence>